<sequence>MSDFRSRGTRGNRISPVESRHRVASVCAALSSRARATFRYRSGPNGRGERGRPPSATKGKVPRVTSPRTADQTARKSRYSRRRLHFKNNYHISAKCSQVHLKSEITLYPDFRCEKYSQRRDSGKVKIVHRLIFAPRVNRGRPAAVESRYMEVGEVRESRGSHVWWRNSNSTMTSPAAPARLA</sequence>
<gene>
    <name evidence="2" type="ORF">EVAR_46700_1</name>
</gene>
<evidence type="ECO:0000313" key="2">
    <source>
        <dbReference type="EMBL" id="GBP70205.1"/>
    </source>
</evidence>
<organism evidence="2 3">
    <name type="scientific">Eumeta variegata</name>
    <name type="common">Bagworm moth</name>
    <name type="synonym">Eumeta japonica</name>
    <dbReference type="NCBI Taxonomy" id="151549"/>
    <lineage>
        <taxon>Eukaryota</taxon>
        <taxon>Metazoa</taxon>
        <taxon>Ecdysozoa</taxon>
        <taxon>Arthropoda</taxon>
        <taxon>Hexapoda</taxon>
        <taxon>Insecta</taxon>
        <taxon>Pterygota</taxon>
        <taxon>Neoptera</taxon>
        <taxon>Endopterygota</taxon>
        <taxon>Lepidoptera</taxon>
        <taxon>Glossata</taxon>
        <taxon>Ditrysia</taxon>
        <taxon>Tineoidea</taxon>
        <taxon>Psychidae</taxon>
        <taxon>Oiketicinae</taxon>
        <taxon>Eumeta</taxon>
    </lineage>
</organism>
<accession>A0A4C1Y6Y3</accession>
<dbReference type="AlphaFoldDB" id="A0A4C1Y6Y3"/>
<dbReference type="Proteomes" id="UP000299102">
    <property type="component" value="Unassembled WGS sequence"/>
</dbReference>
<feature type="region of interest" description="Disordered" evidence="1">
    <location>
        <begin position="1"/>
        <end position="23"/>
    </location>
</feature>
<reference evidence="2 3" key="1">
    <citation type="journal article" date="2019" name="Commun. Biol.">
        <title>The bagworm genome reveals a unique fibroin gene that provides high tensile strength.</title>
        <authorList>
            <person name="Kono N."/>
            <person name="Nakamura H."/>
            <person name="Ohtoshi R."/>
            <person name="Tomita M."/>
            <person name="Numata K."/>
            <person name="Arakawa K."/>
        </authorList>
    </citation>
    <scope>NUCLEOTIDE SEQUENCE [LARGE SCALE GENOMIC DNA]</scope>
</reference>
<comment type="caution">
    <text evidence="2">The sequence shown here is derived from an EMBL/GenBank/DDBJ whole genome shotgun (WGS) entry which is preliminary data.</text>
</comment>
<keyword evidence="3" id="KW-1185">Reference proteome</keyword>
<evidence type="ECO:0000313" key="3">
    <source>
        <dbReference type="Proteomes" id="UP000299102"/>
    </source>
</evidence>
<proteinExistence type="predicted"/>
<name>A0A4C1Y6Y3_EUMVA</name>
<evidence type="ECO:0000256" key="1">
    <source>
        <dbReference type="SAM" id="MobiDB-lite"/>
    </source>
</evidence>
<protein>
    <submittedName>
        <fullName evidence="2">Uncharacterized protein</fullName>
    </submittedName>
</protein>
<feature type="region of interest" description="Disordered" evidence="1">
    <location>
        <begin position="38"/>
        <end position="80"/>
    </location>
</feature>
<dbReference type="EMBL" id="BGZK01001066">
    <property type="protein sequence ID" value="GBP70205.1"/>
    <property type="molecule type" value="Genomic_DNA"/>
</dbReference>